<comment type="caution">
    <text evidence="1">The sequence shown here is derived from an EMBL/GenBank/DDBJ whole genome shotgun (WGS) entry which is preliminary data.</text>
</comment>
<evidence type="ECO:0008006" key="2">
    <source>
        <dbReference type="Google" id="ProtNLM"/>
    </source>
</evidence>
<name>A0A6L2K693_TANCI</name>
<dbReference type="AlphaFoldDB" id="A0A6L2K693"/>
<accession>A0A6L2K693</accession>
<gene>
    <name evidence="1" type="ORF">Tci_016906</name>
</gene>
<organism evidence="1">
    <name type="scientific">Tanacetum cinerariifolium</name>
    <name type="common">Dalmatian daisy</name>
    <name type="synonym">Chrysanthemum cinerariifolium</name>
    <dbReference type="NCBI Taxonomy" id="118510"/>
    <lineage>
        <taxon>Eukaryota</taxon>
        <taxon>Viridiplantae</taxon>
        <taxon>Streptophyta</taxon>
        <taxon>Embryophyta</taxon>
        <taxon>Tracheophyta</taxon>
        <taxon>Spermatophyta</taxon>
        <taxon>Magnoliopsida</taxon>
        <taxon>eudicotyledons</taxon>
        <taxon>Gunneridae</taxon>
        <taxon>Pentapetalae</taxon>
        <taxon>asterids</taxon>
        <taxon>campanulids</taxon>
        <taxon>Asterales</taxon>
        <taxon>Asteraceae</taxon>
        <taxon>Asteroideae</taxon>
        <taxon>Anthemideae</taxon>
        <taxon>Anthemidinae</taxon>
        <taxon>Tanacetum</taxon>
    </lineage>
</organism>
<protein>
    <recommendedName>
        <fullName evidence="2">Transposase (Putative), gypsy type</fullName>
    </recommendedName>
</protein>
<reference evidence="1" key="1">
    <citation type="journal article" date="2019" name="Sci. Rep.">
        <title>Draft genome of Tanacetum cinerariifolium, the natural source of mosquito coil.</title>
        <authorList>
            <person name="Yamashiro T."/>
            <person name="Shiraishi A."/>
            <person name="Satake H."/>
            <person name="Nakayama K."/>
        </authorList>
    </citation>
    <scope>NUCLEOTIDE SEQUENCE</scope>
</reference>
<proteinExistence type="predicted"/>
<sequence length="292" mass="32628">MQANWLKETDAETASLKAQLSLKEAEAAKAIRIYGQVSVVEAVEAAQATVSKDVELASSNAQVAKVTQDLSNLHFSCDVLSVKASSLKFKKDKLIETTGCGLRDEVIGYKLFKEQIKAMQDEQVKSLGDRVAAIDSDLMEMDVHMDEEFYPRCLTTIAEWRWILSHDLKHEIMKCLQSPEYLATLGGVIDHAIDKGMQDRLPTGIDHEKTERGLIDIFAYNPFAKADYVTAINALRAMDFPLLAQLESFKYASMADIIDLLRLEGPVVETLKASQLQPLPEQLMILIHQLEN</sequence>
<dbReference type="EMBL" id="BKCJ010001913">
    <property type="protein sequence ID" value="GEU44928.1"/>
    <property type="molecule type" value="Genomic_DNA"/>
</dbReference>
<evidence type="ECO:0000313" key="1">
    <source>
        <dbReference type="EMBL" id="GEU44928.1"/>
    </source>
</evidence>